<keyword evidence="1" id="KW-0732">Signal</keyword>
<organism evidence="2 3">
    <name type="scientific">Parastrongyloides trichosuri</name>
    <name type="common">Possum-specific nematode worm</name>
    <dbReference type="NCBI Taxonomy" id="131310"/>
    <lineage>
        <taxon>Eukaryota</taxon>
        <taxon>Metazoa</taxon>
        <taxon>Ecdysozoa</taxon>
        <taxon>Nematoda</taxon>
        <taxon>Chromadorea</taxon>
        <taxon>Rhabditida</taxon>
        <taxon>Tylenchina</taxon>
        <taxon>Panagrolaimomorpha</taxon>
        <taxon>Strongyloidoidea</taxon>
        <taxon>Strongyloididae</taxon>
        <taxon>Parastrongyloides</taxon>
    </lineage>
</organism>
<dbReference type="Proteomes" id="UP000038045">
    <property type="component" value="Unplaced"/>
</dbReference>
<evidence type="ECO:0000313" key="3">
    <source>
        <dbReference type="WBParaSite" id="PTRK_0000883400.1"/>
    </source>
</evidence>
<dbReference type="AlphaFoldDB" id="A0A0N4ZL29"/>
<feature type="chain" id="PRO_5005891890" evidence="1">
    <location>
        <begin position="25"/>
        <end position="164"/>
    </location>
</feature>
<evidence type="ECO:0000256" key="1">
    <source>
        <dbReference type="SAM" id="SignalP"/>
    </source>
</evidence>
<dbReference type="WBParaSite" id="PTRK_0000883400.1">
    <property type="protein sequence ID" value="PTRK_0000883400.1"/>
    <property type="gene ID" value="PTRK_0000883400"/>
</dbReference>
<evidence type="ECO:0000313" key="2">
    <source>
        <dbReference type="Proteomes" id="UP000038045"/>
    </source>
</evidence>
<feature type="signal peptide" evidence="1">
    <location>
        <begin position="1"/>
        <end position="24"/>
    </location>
</feature>
<accession>A0A0N4ZL29</accession>
<proteinExistence type="predicted"/>
<name>A0A0N4ZL29_PARTI</name>
<sequence length="164" mass="18898">MKANLKILFAILFINLLTQNQVKAWIKCWGRKVSMNMELSFQTSRDDINATVKDIDINIYETQLFGRYISSILTIVKNENTNFNIVISTRAPTSIIYGFSVYGEVSYKISCKNSKHQNKLCDKTMKFHIPDACLSCYDKPQYCLGAVNLDIEHSWIRPSIRISE</sequence>
<protein>
    <submittedName>
        <fullName evidence="3">Uncharacterized protein</fullName>
    </submittedName>
</protein>
<keyword evidence="2" id="KW-1185">Reference proteome</keyword>
<reference evidence="3" key="1">
    <citation type="submission" date="2017-02" db="UniProtKB">
        <authorList>
            <consortium name="WormBaseParasite"/>
        </authorList>
    </citation>
    <scope>IDENTIFICATION</scope>
</reference>